<evidence type="ECO:0000256" key="1">
    <source>
        <dbReference type="ARBA" id="ARBA00009505"/>
    </source>
</evidence>
<proteinExistence type="inferred from homology"/>
<accession>A0A830CRL5</accession>
<dbReference type="GO" id="GO:0005778">
    <property type="term" value="C:peroxisomal membrane"/>
    <property type="evidence" value="ECO:0007669"/>
    <property type="project" value="UniProtKB-SubCell"/>
</dbReference>
<evidence type="ECO:0000256" key="2">
    <source>
        <dbReference type="RuleBase" id="RU365003"/>
    </source>
</evidence>
<protein>
    <recommendedName>
        <fullName evidence="2">Peroxisomal membrane protein PEX16</fullName>
    </recommendedName>
</protein>
<sequence>MEAYKRWVQRNRDYVHSLESLANGLTWLLPERFSESEIGPEAVTSLLGIITTINEHILETTTHTRTGHLESSSSSSFPSSLCITLLKDLETLVEVIAQQFYGEDKKWNFMAVTESIK</sequence>
<comment type="subcellular location">
    <subcellularLocation>
        <location evidence="2">Peroxisome membrane</location>
    </subcellularLocation>
</comment>
<dbReference type="InterPro" id="IPR013919">
    <property type="entry name" value="Pex16"/>
</dbReference>
<dbReference type="GO" id="GO:0007031">
    <property type="term" value="P:peroxisome organization"/>
    <property type="evidence" value="ECO:0007669"/>
    <property type="project" value="UniProtKB-KW"/>
</dbReference>
<keyword evidence="2" id="KW-0576">Peroxisome</keyword>
<keyword evidence="2" id="KW-0962">Peroxisome biogenesis</keyword>
<dbReference type="OrthoDB" id="2021143at2759"/>
<gene>
    <name evidence="3" type="ORF">PHJA_001995200</name>
</gene>
<comment type="similarity">
    <text evidence="1 2">Belongs to the peroxin-16 family.</text>
</comment>
<name>A0A830CRL5_9LAMI</name>
<dbReference type="Proteomes" id="UP000653305">
    <property type="component" value="Unassembled WGS sequence"/>
</dbReference>
<reference evidence="3" key="1">
    <citation type="submission" date="2020-07" db="EMBL/GenBank/DDBJ databases">
        <title>Ethylene signaling mediates host invasion by parasitic plants.</title>
        <authorList>
            <person name="Yoshida S."/>
        </authorList>
    </citation>
    <scope>NUCLEOTIDE SEQUENCE</scope>
    <source>
        <strain evidence="3">Okayama</strain>
    </source>
</reference>
<comment type="caution">
    <text evidence="3">The sequence shown here is derived from an EMBL/GenBank/DDBJ whole genome shotgun (WGS) entry which is preliminary data.</text>
</comment>
<evidence type="ECO:0000313" key="4">
    <source>
        <dbReference type="Proteomes" id="UP000653305"/>
    </source>
</evidence>
<dbReference type="Pfam" id="PF08610">
    <property type="entry name" value="Pex16"/>
    <property type="match status" value="1"/>
</dbReference>
<organism evidence="3 4">
    <name type="scientific">Phtheirospermum japonicum</name>
    <dbReference type="NCBI Taxonomy" id="374723"/>
    <lineage>
        <taxon>Eukaryota</taxon>
        <taxon>Viridiplantae</taxon>
        <taxon>Streptophyta</taxon>
        <taxon>Embryophyta</taxon>
        <taxon>Tracheophyta</taxon>
        <taxon>Spermatophyta</taxon>
        <taxon>Magnoliopsida</taxon>
        <taxon>eudicotyledons</taxon>
        <taxon>Gunneridae</taxon>
        <taxon>Pentapetalae</taxon>
        <taxon>asterids</taxon>
        <taxon>lamiids</taxon>
        <taxon>Lamiales</taxon>
        <taxon>Orobanchaceae</taxon>
        <taxon>Orobanchaceae incertae sedis</taxon>
        <taxon>Phtheirospermum</taxon>
    </lineage>
</organism>
<keyword evidence="4" id="KW-1185">Reference proteome</keyword>
<dbReference type="PANTHER" id="PTHR13299:SF0">
    <property type="entry name" value="PEROXISOMAL MEMBRANE PROTEIN PEX16"/>
    <property type="match status" value="1"/>
</dbReference>
<dbReference type="AlphaFoldDB" id="A0A830CRL5"/>
<evidence type="ECO:0000313" key="3">
    <source>
        <dbReference type="EMBL" id="GFP98513.1"/>
    </source>
</evidence>
<dbReference type="PANTHER" id="PTHR13299">
    <property type="entry name" value="PEROXISOMAL MEMBRANE PROTEIN PEX16"/>
    <property type="match status" value="1"/>
</dbReference>
<dbReference type="EMBL" id="BMAC01000531">
    <property type="protein sequence ID" value="GFP98513.1"/>
    <property type="molecule type" value="Genomic_DNA"/>
</dbReference>